<dbReference type="AlphaFoldDB" id="A0A3R9Q6L9"/>
<organism evidence="5 6">
    <name type="scientific">Edaphobacter aggregans</name>
    <dbReference type="NCBI Taxonomy" id="570835"/>
    <lineage>
        <taxon>Bacteria</taxon>
        <taxon>Pseudomonadati</taxon>
        <taxon>Acidobacteriota</taxon>
        <taxon>Terriglobia</taxon>
        <taxon>Terriglobales</taxon>
        <taxon>Acidobacteriaceae</taxon>
        <taxon>Edaphobacter</taxon>
    </lineage>
</organism>
<gene>
    <name evidence="5" type="ORF">EDE15_0156</name>
</gene>
<dbReference type="Proteomes" id="UP000269669">
    <property type="component" value="Unassembled WGS sequence"/>
</dbReference>
<dbReference type="EMBL" id="RSDW01000001">
    <property type="protein sequence ID" value="RSL14694.1"/>
    <property type="molecule type" value="Genomic_DNA"/>
</dbReference>
<feature type="region of interest" description="Disordered" evidence="4">
    <location>
        <begin position="175"/>
        <end position="199"/>
    </location>
</feature>
<keyword evidence="3" id="KW-0234">DNA repair</keyword>
<dbReference type="RefSeq" id="WP_125483524.1">
    <property type="nucleotide sequence ID" value="NZ_RSDW01000001.1"/>
</dbReference>
<protein>
    <submittedName>
        <fullName evidence="5">Rad52/22 family double-strand break repair protein</fullName>
    </submittedName>
</protein>
<keyword evidence="2" id="KW-0227">DNA damage</keyword>
<sequence>MQNEFSAEQQQQLLEKLNIPFHPDAISWRVTNKSKDGKRGCVIPYGDQRAYTDRLNGVFTPAGWTRVYNVTTLSPVTRTKKNVAIQTGKVIVTCVVTIHGLGSHSGSGEMWADDDNAMTRAEAQAFKRACCCFGLGRYFYDFAEMWVDLDDYGNPLRIPTLPKWALPAGVVPTKTESAAPARSQPSTAKTTEKTKPAASGLDVGLTQRIEGFRQGVGDALYFEVFRRGGPARNARELPSVDAQHWVVKQLETIERGIQRVRVLAEDVHENVFYGVLDAHKVQSIDKISSFEVLKAVVTDLQNATQGVAA</sequence>
<name>A0A3R9Q6L9_9BACT</name>
<comment type="similarity">
    <text evidence="1">Belongs to the RAD52 family.</text>
</comment>
<evidence type="ECO:0000313" key="6">
    <source>
        <dbReference type="Proteomes" id="UP000269669"/>
    </source>
</evidence>
<accession>A0A3R9Q6L9</accession>
<dbReference type="GO" id="GO:0006310">
    <property type="term" value="P:DNA recombination"/>
    <property type="evidence" value="ECO:0007669"/>
    <property type="project" value="UniProtKB-ARBA"/>
</dbReference>
<dbReference type="Pfam" id="PF04098">
    <property type="entry name" value="Rad52_Rad22"/>
    <property type="match status" value="1"/>
</dbReference>
<evidence type="ECO:0000313" key="5">
    <source>
        <dbReference type="EMBL" id="RSL14694.1"/>
    </source>
</evidence>
<evidence type="ECO:0000256" key="1">
    <source>
        <dbReference type="ARBA" id="ARBA00006638"/>
    </source>
</evidence>
<reference evidence="5 6" key="1">
    <citation type="submission" date="2018-12" db="EMBL/GenBank/DDBJ databases">
        <title>Sequencing of bacterial isolates from soil warming experiment in Harvard Forest, Massachusetts, USA.</title>
        <authorList>
            <person name="Deangelis K."/>
        </authorList>
    </citation>
    <scope>NUCLEOTIDE SEQUENCE [LARGE SCALE GENOMIC DNA]</scope>
    <source>
        <strain evidence="5 6">EB153</strain>
    </source>
</reference>
<evidence type="ECO:0000256" key="4">
    <source>
        <dbReference type="SAM" id="MobiDB-lite"/>
    </source>
</evidence>
<evidence type="ECO:0000256" key="2">
    <source>
        <dbReference type="ARBA" id="ARBA00022763"/>
    </source>
</evidence>
<comment type="caution">
    <text evidence="5">The sequence shown here is derived from an EMBL/GenBank/DDBJ whole genome shotgun (WGS) entry which is preliminary data.</text>
</comment>
<dbReference type="InterPro" id="IPR041247">
    <property type="entry name" value="Rad52_fam"/>
</dbReference>
<dbReference type="Gene3D" id="3.30.390.80">
    <property type="entry name" value="DNA repair protein Rad52/59/22"/>
    <property type="match status" value="1"/>
</dbReference>
<proteinExistence type="inferred from homology"/>
<dbReference type="OrthoDB" id="9805874at2"/>
<dbReference type="InterPro" id="IPR042525">
    <property type="entry name" value="Rad52_Rad59_Rad22_sf"/>
</dbReference>
<keyword evidence="6" id="KW-1185">Reference proteome</keyword>
<evidence type="ECO:0000256" key="3">
    <source>
        <dbReference type="ARBA" id="ARBA00023204"/>
    </source>
</evidence>
<dbReference type="GO" id="GO:0006302">
    <property type="term" value="P:double-strand break repair"/>
    <property type="evidence" value="ECO:0007669"/>
    <property type="project" value="UniProtKB-ARBA"/>
</dbReference>